<dbReference type="AlphaFoldDB" id="A0A0D0BB00"/>
<sequence>MMSLTLPMPVREFLQEFLPTSQIPDDDPSTFAAGAFSFVIVLETRSVLDLQLEVSQYFQYCKPHCVS</sequence>
<evidence type="ECO:0000313" key="1">
    <source>
        <dbReference type="EMBL" id="KIK40758.1"/>
    </source>
</evidence>
<name>A0A0D0BB00_9AGAM</name>
<proteinExistence type="predicted"/>
<dbReference type="OrthoDB" id="2680947at2759"/>
<keyword evidence="2" id="KW-1185">Reference proteome</keyword>
<evidence type="ECO:0000313" key="2">
    <source>
        <dbReference type="Proteomes" id="UP000054485"/>
    </source>
</evidence>
<protein>
    <submittedName>
        <fullName evidence="1">Uncharacterized protein</fullName>
    </submittedName>
</protein>
<dbReference type="InParanoid" id="A0A0D0BB00"/>
<reference evidence="2" key="2">
    <citation type="submission" date="2015-01" db="EMBL/GenBank/DDBJ databases">
        <title>Evolutionary Origins and Diversification of the Mycorrhizal Mutualists.</title>
        <authorList>
            <consortium name="DOE Joint Genome Institute"/>
            <consortium name="Mycorrhizal Genomics Consortium"/>
            <person name="Kohler A."/>
            <person name="Kuo A."/>
            <person name="Nagy L.G."/>
            <person name="Floudas D."/>
            <person name="Copeland A."/>
            <person name="Barry K.W."/>
            <person name="Cichocki N."/>
            <person name="Veneault-Fourrey C."/>
            <person name="LaButti K."/>
            <person name="Lindquist E.A."/>
            <person name="Lipzen A."/>
            <person name="Lundell T."/>
            <person name="Morin E."/>
            <person name="Murat C."/>
            <person name="Riley R."/>
            <person name="Ohm R."/>
            <person name="Sun H."/>
            <person name="Tunlid A."/>
            <person name="Henrissat B."/>
            <person name="Grigoriev I.V."/>
            <person name="Hibbett D.S."/>
            <person name="Martin F."/>
        </authorList>
    </citation>
    <scope>NUCLEOTIDE SEQUENCE [LARGE SCALE GENOMIC DNA]</scope>
    <source>
        <strain evidence="2">UH-Slu-Lm8-n1</strain>
    </source>
</reference>
<dbReference type="Proteomes" id="UP000054485">
    <property type="component" value="Unassembled WGS sequence"/>
</dbReference>
<reference evidence="1 2" key="1">
    <citation type="submission" date="2014-04" db="EMBL/GenBank/DDBJ databases">
        <authorList>
            <consortium name="DOE Joint Genome Institute"/>
            <person name="Kuo A."/>
            <person name="Ruytinx J."/>
            <person name="Rineau F."/>
            <person name="Colpaert J."/>
            <person name="Kohler A."/>
            <person name="Nagy L.G."/>
            <person name="Floudas D."/>
            <person name="Copeland A."/>
            <person name="Barry K.W."/>
            <person name="Cichocki N."/>
            <person name="Veneault-Fourrey C."/>
            <person name="LaButti K."/>
            <person name="Lindquist E.A."/>
            <person name="Lipzen A."/>
            <person name="Lundell T."/>
            <person name="Morin E."/>
            <person name="Murat C."/>
            <person name="Sun H."/>
            <person name="Tunlid A."/>
            <person name="Henrissat B."/>
            <person name="Grigoriev I.V."/>
            <person name="Hibbett D.S."/>
            <person name="Martin F."/>
            <person name="Nordberg H.P."/>
            <person name="Cantor M.N."/>
            <person name="Hua S.X."/>
        </authorList>
    </citation>
    <scope>NUCLEOTIDE SEQUENCE [LARGE SCALE GENOMIC DNA]</scope>
    <source>
        <strain evidence="1 2">UH-Slu-Lm8-n1</strain>
    </source>
</reference>
<dbReference type="HOGENOM" id="CLU_2814118_0_0_1"/>
<gene>
    <name evidence="1" type="ORF">CY34DRAFT_806874</name>
</gene>
<organism evidence="1 2">
    <name type="scientific">Suillus luteus UH-Slu-Lm8-n1</name>
    <dbReference type="NCBI Taxonomy" id="930992"/>
    <lineage>
        <taxon>Eukaryota</taxon>
        <taxon>Fungi</taxon>
        <taxon>Dikarya</taxon>
        <taxon>Basidiomycota</taxon>
        <taxon>Agaricomycotina</taxon>
        <taxon>Agaricomycetes</taxon>
        <taxon>Agaricomycetidae</taxon>
        <taxon>Boletales</taxon>
        <taxon>Suillineae</taxon>
        <taxon>Suillaceae</taxon>
        <taxon>Suillus</taxon>
    </lineage>
</organism>
<dbReference type="EMBL" id="KN835291">
    <property type="protein sequence ID" value="KIK40758.1"/>
    <property type="molecule type" value="Genomic_DNA"/>
</dbReference>
<accession>A0A0D0BB00</accession>